<feature type="DNA-binding region" description="OmpR/PhoB-type" evidence="7">
    <location>
        <begin position="124"/>
        <end position="218"/>
    </location>
</feature>
<keyword evidence="3" id="KW-0805">Transcription regulation</keyword>
<dbReference type="GO" id="GO:0000976">
    <property type="term" value="F:transcription cis-regulatory region binding"/>
    <property type="evidence" value="ECO:0007669"/>
    <property type="project" value="TreeGrafter"/>
</dbReference>
<keyword evidence="1 6" id="KW-0597">Phosphoprotein</keyword>
<dbReference type="SUPFAM" id="SSF52172">
    <property type="entry name" value="CheY-like"/>
    <property type="match status" value="1"/>
</dbReference>
<reference evidence="11" key="1">
    <citation type="submission" date="2017-09" db="EMBL/GenBank/DDBJ databases">
        <authorList>
            <person name="Varghese N."/>
            <person name="Submissions S."/>
        </authorList>
    </citation>
    <scope>NUCLEOTIDE SEQUENCE [LARGE SCALE GENOMIC DNA]</scope>
    <source>
        <strain evidence="11">CGMCC 4.6857</strain>
    </source>
</reference>
<evidence type="ECO:0000259" key="9">
    <source>
        <dbReference type="PROSITE" id="PS51755"/>
    </source>
</evidence>
<evidence type="ECO:0000259" key="8">
    <source>
        <dbReference type="PROSITE" id="PS50110"/>
    </source>
</evidence>
<feature type="modified residue" description="4-aspartylphosphate" evidence="6">
    <location>
        <position position="51"/>
    </location>
</feature>
<keyword evidence="4 7" id="KW-0238">DNA-binding</keyword>
<dbReference type="GO" id="GO:0000156">
    <property type="term" value="F:phosphorelay response regulator activity"/>
    <property type="evidence" value="ECO:0007669"/>
    <property type="project" value="TreeGrafter"/>
</dbReference>
<feature type="domain" description="OmpR/PhoB-type" evidence="9">
    <location>
        <begin position="124"/>
        <end position="218"/>
    </location>
</feature>
<dbReference type="GO" id="GO:0005829">
    <property type="term" value="C:cytosol"/>
    <property type="evidence" value="ECO:0007669"/>
    <property type="project" value="TreeGrafter"/>
</dbReference>
<accession>A0A285IMR2</accession>
<dbReference type="InterPro" id="IPR001789">
    <property type="entry name" value="Sig_transdc_resp-reg_receiver"/>
</dbReference>
<dbReference type="AlphaFoldDB" id="A0A285IMR2"/>
<evidence type="ECO:0000313" key="11">
    <source>
        <dbReference type="Proteomes" id="UP000219612"/>
    </source>
</evidence>
<gene>
    <name evidence="10" type="ORF">SAMN05421748_109240</name>
</gene>
<proteinExistence type="predicted"/>
<dbReference type="CDD" id="cd00383">
    <property type="entry name" value="trans_reg_C"/>
    <property type="match status" value="1"/>
</dbReference>
<evidence type="ECO:0000256" key="3">
    <source>
        <dbReference type="ARBA" id="ARBA00023015"/>
    </source>
</evidence>
<dbReference type="Pfam" id="PF00072">
    <property type="entry name" value="Response_reg"/>
    <property type="match status" value="1"/>
</dbReference>
<organism evidence="10 11">
    <name type="scientific">Paractinoplanes atraurantiacus</name>
    <dbReference type="NCBI Taxonomy" id="1036182"/>
    <lineage>
        <taxon>Bacteria</taxon>
        <taxon>Bacillati</taxon>
        <taxon>Actinomycetota</taxon>
        <taxon>Actinomycetes</taxon>
        <taxon>Micromonosporales</taxon>
        <taxon>Micromonosporaceae</taxon>
        <taxon>Paractinoplanes</taxon>
    </lineage>
</organism>
<name>A0A285IMR2_9ACTN</name>
<keyword evidence="5" id="KW-0804">Transcription</keyword>
<dbReference type="PANTHER" id="PTHR48111">
    <property type="entry name" value="REGULATOR OF RPOS"/>
    <property type="match status" value="1"/>
</dbReference>
<dbReference type="PROSITE" id="PS50110">
    <property type="entry name" value="RESPONSE_REGULATORY"/>
    <property type="match status" value="1"/>
</dbReference>
<keyword evidence="11" id="KW-1185">Reference proteome</keyword>
<evidence type="ECO:0000256" key="5">
    <source>
        <dbReference type="ARBA" id="ARBA00023163"/>
    </source>
</evidence>
<dbReference type="SMART" id="SM00862">
    <property type="entry name" value="Trans_reg_C"/>
    <property type="match status" value="1"/>
</dbReference>
<dbReference type="Proteomes" id="UP000219612">
    <property type="component" value="Unassembled WGS sequence"/>
</dbReference>
<evidence type="ECO:0000256" key="2">
    <source>
        <dbReference type="ARBA" id="ARBA00023012"/>
    </source>
</evidence>
<dbReference type="OrthoDB" id="9812490at2"/>
<dbReference type="Gene3D" id="6.10.250.690">
    <property type="match status" value="1"/>
</dbReference>
<dbReference type="FunFam" id="3.40.50.2300:FF:000002">
    <property type="entry name" value="DNA-binding response regulator PhoP"/>
    <property type="match status" value="1"/>
</dbReference>
<protein>
    <submittedName>
        <fullName evidence="10">DNA-binding response regulator, OmpR family, contains REC and winged-helix (WHTH) domain</fullName>
    </submittedName>
</protein>
<feature type="domain" description="Response regulatory" evidence="8">
    <location>
        <begin position="2"/>
        <end position="116"/>
    </location>
</feature>
<dbReference type="PANTHER" id="PTHR48111:SF36">
    <property type="entry name" value="TRANSCRIPTIONAL REGULATORY PROTEIN CUTR"/>
    <property type="match status" value="1"/>
</dbReference>
<dbReference type="SMART" id="SM00448">
    <property type="entry name" value="REC"/>
    <property type="match status" value="1"/>
</dbReference>
<dbReference type="InterPro" id="IPR001867">
    <property type="entry name" value="OmpR/PhoB-type_DNA-bd"/>
</dbReference>
<evidence type="ECO:0000313" key="10">
    <source>
        <dbReference type="EMBL" id="SNY49173.1"/>
    </source>
</evidence>
<dbReference type="GO" id="GO:0032993">
    <property type="term" value="C:protein-DNA complex"/>
    <property type="evidence" value="ECO:0007669"/>
    <property type="project" value="TreeGrafter"/>
</dbReference>
<keyword evidence="2" id="KW-0902">Two-component regulatory system</keyword>
<dbReference type="InterPro" id="IPR039420">
    <property type="entry name" value="WalR-like"/>
</dbReference>
<dbReference type="GO" id="GO:0006355">
    <property type="term" value="P:regulation of DNA-templated transcription"/>
    <property type="evidence" value="ECO:0007669"/>
    <property type="project" value="InterPro"/>
</dbReference>
<dbReference type="CDD" id="cd19935">
    <property type="entry name" value="REC_OmpR_CusR-like"/>
    <property type="match status" value="1"/>
</dbReference>
<dbReference type="Pfam" id="PF00486">
    <property type="entry name" value="Trans_reg_C"/>
    <property type="match status" value="1"/>
</dbReference>
<evidence type="ECO:0000256" key="7">
    <source>
        <dbReference type="PROSITE-ProRule" id="PRU01091"/>
    </source>
</evidence>
<evidence type="ECO:0000256" key="1">
    <source>
        <dbReference type="ARBA" id="ARBA00022553"/>
    </source>
</evidence>
<sequence length="236" mass="25832">MRLLVVEDEARLAAALQRGLQAEGFAVDVSGDGQDGLEMARHGGYDAMILDVMLPRLSGYRVVRQLRAEGNWVPVLMLSAKDGEYDQADGLDCGADDYLTKPFSYIVLLARLRALLRRGVHERPTVLAHGDVELDPAERRVMVAGAEVTLTAREFALLEYLMRRPGEVVSKIELLDHVWDAAVETAPNAVEVYVGYLRRKIGRDRLETVRGAGYRLAAVTGDAGVTGAPAEPPRGH</sequence>
<dbReference type="FunFam" id="1.10.10.10:FF:000005">
    <property type="entry name" value="Two-component system response regulator"/>
    <property type="match status" value="1"/>
</dbReference>
<dbReference type="PROSITE" id="PS51755">
    <property type="entry name" value="OMPR_PHOB"/>
    <property type="match status" value="1"/>
</dbReference>
<dbReference type="Gene3D" id="3.40.50.2300">
    <property type="match status" value="1"/>
</dbReference>
<evidence type="ECO:0000256" key="4">
    <source>
        <dbReference type="ARBA" id="ARBA00023125"/>
    </source>
</evidence>
<evidence type="ECO:0000256" key="6">
    <source>
        <dbReference type="PROSITE-ProRule" id="PRU00169"/>
    </source>
</evidence>
<dbReference type="InterPro" id="IPR036388">
    <property type="entry name" value="WH-like_DNA-bd_sf"/>
</dbReference>
<dbReference type="InterPro" id="IPR011006">
    <property type="entry name" value="CheY-like_superfamily"/>
</dbReference>
<dbReference type="Gene3D" id="1.10.10.10">
    <property type="entry name" value="Winged helix-like DNA-binding domain superfamily/Winged helix DNA-binding domain"/>
    <property type="match status" value="1"/>
</dbReference>
<dbReference type="RefSeq" id="WP_097322053.1">
    <property type="nucleotide sequence ID" value="NZ_OBDY01000009.1"/>
</dbReference>
<dbReference type="EMBL" id="OBDY01000009">
    <property type="protein sequence ID" value="SNY49173.1"/>
    <property type="molecule type" value="Genomic_DNA"/>
</dbReference>